<organism evidence="4 5">
    <name type="scientific">Aphanomyces euteiches</name>
    <dbReference type="NCBI Taxonomy" id="100861"/>
    <lineage>
        <taxon>Eukaryota</taxon>
        <taxon>Sar</taxon>
        <taxon>Stramenopiles</taxon>
        <taxon>Oomycota</taxon>
        <taxon>Saprolegniomycetes</taxon>
        <taxon>Saprolegniales</taxon>
        <taxon>Verrucalvaceae</taxon>
        <taxon>Aphanomyces</taxon>
    </lineage>
</organism>
<dbReference type="VEuPathDB" id="FungiDB:AeMF1_018535"/>
<dbReference type="InterPro" id="IPR013149">
    <property type="entry name" value="ADH-like_C"/>
</dbReference>
<dbReference type="InterPro" id="IPR036291">
    <property type="entry name" value="NAD(P)-bd_dom_sf"/>
</dbReference>
<dbReference type="InterPro" id="IPR011032">
    <property type="entry name" value="GroES-like_sf"/>
</dbReference>
<dbReference type="Gene3D" id="3.90.180.10">
    <property type="entry name" value="Medium-chain alcohol dehydrogenases, catalytic domain"/>
    <property type="match status" value="1"/>
</dbReference>
<gene>
    <name evidence="4" type="ORF">Ae201684_003584</name>
</gene>
<comment type="caution">
    <text evidence="4">The sequence shown here is derived from an EMBL/GenBank/DDBJ whole genome shotgun (WGS) entry which is preliminary data.</text>
</comment>
<accession>A0A6G0XL00</accession>
<keyword evidence="5" id="KW-1185">Reference proteome</keyword>
<dbReference type="Gene3D" id="3.40.50.720">
    <property type="entry name" value="NAD(P)-binding Rossmann-like Domain"/>
    <property type="match status" value="1"/>
</dbReference>
<dbReference type="EMBL" id="VJMJ01000041">
    <property type="protein sequence ID" value="KAF0741012.1"/>
    <property type="molecule type" value="Genomic_DNA"/>
</dbReference>
<dbReference type="Pfam" id="PF08240">
    <property type="entry name" value="ADH_N"/>
    <property type="match status" value="1"/>
</dbReference>
<reference evidence="4 5" key="1">
    <citation type="submission" date="2019-07" db="EMBL/GenBank/DDBJ databases">
        <title>Genomics analysis of Aphanomyces spp. identifies a new class of oomycete effector associated with host adaptation.</title>
        <authorList>
            <person name="Gaulin E."/>
        </authorList>
    </citation>
    <scope>NUCLEOTIDE SEQUENCE [LARGE SCALE GENOMIC DNA]</scope>
    <source>
        <strain evidence="4 5">ATCC 201684</strain>
    </source>
</reference>
<dbReference type="SUPFAM" id="SSF50129">
    <property type="entry name" value="GroES-like"/>
    <property type="match status" value="1"/>
</dbReference>
<evidence type="ECO:0000313" key="4">
    <source>
        <dbReference type="EMBL" id="KAF0741012.1"/>
    </source>
</evidence>
<evidence type="ECO:0000256" key="2">
    <source>
        <dbReference type="ARBA" id="ARBA00023002"/>
    </source>
</evidence>
<dbReference type="AlphaFoldDB" id="A0A6G0XL00"/>
<dbReference type="PANTHER" id="PTHR48106">
    <property type="entry name" value="QUINONE OXIDOREDUCTASE PIG3-RELATED"/>
    <property type="match status" value="1"/>
</dbReference>
<dbReference type="SUPFAM" id="SSF51735">
    <property type="entry name" value="NAD(P)-binding Rossmann-fold domains"/>
    <property type="match status" value="1"/>
</dbReference>
<dbReference type="Proteomes" id="UP000481153">
    <property type="component" value="Unassembled WGS sequence"/>
</dbReference>
<dbReference type="InterPro" id="IPR020843">
    <property type="entry name" value="ER"/>
</dbReference>
<name>A0A6G0XL00_9STRA</name>
<dbReference type="Pfam" id="PF00107">
    <property type="entry name" value="ADH_zinc_N"/>
    <property type="match status" value="1"/>
</dbReference>
<evidence type="ECO:0000256" key="1">
    <source>
        <dbReference type="ARBA" id="ARBA00022857"/>
    </source>
</evidence>
<dbReference type="SMART" id="SM00829">
    <property type="entry name" value="PKS_ER"/>
    <property type="match status" value="1"/>
</dbReference>
<evidence type="ECO:0000313" key="5">
    <source>
        <dbReference type="Proteomes" id="UP000481153"/>
    </source>
</evidence>
<protein>
    <recommendedName>
        <fullName evidence="3">Enoyl reductase (ER) domain-containing protein</fullName>
    </recommendedName>
</protein>
<dbReference type="GO" id="GO:0016651">
    <property type="term" value="F:oxidoreductase activity, acting on NAD(P)H"/>
    <property type="evidence" value="ECO:0007669"/>
    <property type="project" value="TreeGrafter"/>
</dbReference>
<dbReference type="InterPro" id="IPR013154">
    <property type="entry name" value="ADH-like_N"/>
</dbReference>
<keyword evidence="2" id="KW-0560">Oxidoreductase</keyword>
<proteinExistence type="predicted"/>
<sequence length="343" mass="36387">MATAVPTKMRALFLVKKVASFTQEDINSCFEVREVDVPQLKEGEALVKVECSPINPSNLSIITGSYNSAAQSPLPTTLGTEGSGTVVATNGPAVKVGQRVGIFLQKGIWAEYVVVNGAECVPLPDDVSFEGGSSIFVNPLTVVSFVEIALERGVKTIVHTAGASALGKMLVQHAKDRGVQVIAVVRRPEQVQALQAVGAEHIIDTSDAEWKGKFKELAKSLEATLAFDAVAGSLVGELLANMPNGSEVQVYGGLSGQAVSGVSPLGFIFEDKKVSGFWLVKYLGKKDPAGKFAMIKQVVAGLNTSFKTTINKSYPLEQAVAAFHDYIANMSDNKIAFKPSQQA</sequence>
<keyword evidence="1" id="KW-0521">NADP</keyword>
<dbReference type="GO" id="GO:0070402">
    <property type="term" value="F:NADPH binding"/>
    <property type="evidence" value="ECO:0007669"/>
    <property type="project" value="TreeGrafter"/>
</dbReference>
<evidence type="ECO:0000259" key="3">
    <source>
        <dbReference type="SMART" id="SM00829"/>
    </source>
</evidence>
<dbReference type="PANTHER" id="PTHR48106:SF18">
    <property type="entry name" value="QUINONE OXIDOREDUCTASE PIG3"/>
    <property type="match status" value="1"/>
</dbReference>
<feature type="domain" description="Enoyl reductase (ER)" evidence="3">
    <location>
        <begin position="25"/>
        <end position="337"/>
    </location>
</feature>